<reference evidence="1" key="1">
    <citation type="submission" date="2023-06" db="EMBL/GenBank/DDBJ databases">
        <title>Genomic of Agaribacillus aureum.</title>
        <authorList>
            <person name="Wang G."/>
        </authorList>
    </citation>
    <scope>NUCLEOTIDE SEQUENCE</scope>
    <source>
        <strain evidence="1">BMA12</strain>
    </source>
</reference>
<dbReference type="RefSeq" id="WP_346762290.1">
    <property type="nucleotide sequence ID" value="NZ_JAUJEB010000012.1"/>
</dbReference>
<comment type="caution">
    <text evidence="1">The sequence shown here is derived from an EMBL/GenBank/DDBJ whole genome shotgun (WGS) entry which is preliminary data.</text>
</comment>
<dbReference type="EMBL" id="JAUJEB010000012">
    <property type="protein sequence ID" value="MDN5216952.1"/>
    <property type="molecule type" value="Genomic_DNA"/>
</dbReference>
<evidence type="ECO:0000313" key="2">
    <source>
        <dbReference type="Proteomes" id="UP001172083"/>
    </source>
</evidence>
<keyword evidence="2" id="KW-1185">Reference proteome</keyword>
<gene>
    <name evidence="1" type="ORF">QQ020_33080</name>
</gene>
<dbReference type="Proteomes" id="UP001172083">
    <property type="component" value="Unassembled WGS sequence"/>
</dbReference>
<evidence type="ECO:0000313" key="1">
    <source>
        <dbReference type="EMBL" id="MDN5216952.1"/>
    </source>
</evidence>
<organism evidence="1 2">
    <name type="scientific">Agaribacillus aureus</name>
    <dbReference type="NCBI Taxonomy" id="3051825"/>
    <lineage>
        <taxon>Bacteria</taxon>
        <taxon>Pseudomonadati</taxon>
        <taxon>Bacteroidota</taxon>
        <taxon>Cytophagia</taxon>
        <taxon>Cytophagales</taxon>
        <taxon>Splendidivirgaceae</taxon>
        <taxon>Agaribacillus</taxon>
    </lineage>
</organism>
<protein>
    <submittedName>
        <fullName evidence="1">Uncharacterized protein</fullName>
    </submittedName>
</protein>
<proteinExistence type="predicted"/>
<accession>A0ABT8LGQ1</accession>
<sequence length="314" mass="36058">MKTKIIHEYKLNPGQEISRVLPLSSNDFAVLTYQSGKPSLNIHGSHERQIDLPDIKKVDDLNRYCSLFNYKDGFGLAQSFGRLSLCQNLSGNLKTVQLKHPYPEKQHYPFLASVGYREADDSFIAGIENEFSVGFPAKYWTQIRLEKKKVLGLQMPRLNWTLGELRALDLNKFPPTTRNYSDGEWLNMQTIGVDTNRLFIYTNGGAATRSKSGPNFEFSIISEFDGDHRFIGNHTVEEGIVFFSSDKKYLILLPRNKKKLFIYDKNTFCMAFEISLTPKQNLGTKTTKYLSVDMWGNCLYLYGKDFLHRCEIIA</sequence>
<name>A0ABT8LGQ1_9BACT</name>